<organism evidence="2 3">
    <name type="scientific">Escherichia coli</name>
    <dbReference type="NCBI Taxonomy" id="562"/>
    <lineage>
        <taxon>Bacteria</taxon>
        <taxon>Pseudomonadati</taxon>
        <taxon>Pseudomonadota</taxon>
        <taxon>Gammaproteobacteria</taxon>
        <taxon>Enterobacterales</taxon>
        <taxon>Enterobacteriaceae</taxon>
        <taxon>Escherichia</taxon>
    </lineage>
</organism>
<dbReference type="PANTHER" id="PTHR47751:SF1">
    <property type="entry name" value="SUPERFAMILY HYDROLASE, PUTATIVE (AFU_ORTHOLOGUE AFUA_2G16580)-RELATED"/>
    <property type="match status" value="1"/>
</dbReference>
<gene>
    <name evidence="2" type="ORF">EIMP300_76940</name>
</gene>
<dbReference type="AlphaFoldDB" id="A0A8S0G0T3"/>
<dbReference type="PANTHER" id="PTHR47751">
    <property type="entry name" value="SUPERFAMILY HYDROLASE, PUTATIVE (AFU_ORTHOLOGUE AFUA_2G16580)-RELATED"/>
    <property type="match status" value="1"/>
</dbReference>
<dbReference type="Proteomes" id="UP000467488">
    <property type="component" value="Chromosome"/>
</dbReference>
<protein>
    <recommendedName>
        <fullName evidence="1">Xaa-Pro dipeptidyl-peptidase-like domain-containing protein</fullName>
    </recommendedName>
</protein>
<feature type="domain" description="Xaa-Pro dipeptidyl-peptidase-like" evidence="1">
    <location>
        <begin position="13"/>
        <end position="104"/>
    </location>
</feature>
<reference evidence="2 3" key="1">
    <citation type="submission" date="2020-01" db="EMBL/GenBank/DDBJ databases">
        <title>Dynamics of blaIMP-6 dissemination in carbapenem resistant Enterobacteriacea isolated from regional surveillance in Osaka, Japan.</title>
        <authorList>
            <person name="Abe R."/>
            <person name="Akeda Y."/>
            <person name="Sugawara Y."/>
            <person name="Yamamoto N."/>
            <person name="Tomono K."/>
            <person name="Takeuchi D."/>
            <person name="Kawahara R."/>
            <person name="Hamada S."/>
        </authorList>
    </citation>
    <scope>NUCLEOTIDE SEQUENCE [LARGE SCALE GENOMIC DNA]</scope>
    <source>
        <strain evidence="2 3">E300</strain>
    </source>
</reference>
<evidence type="ECO:0000259" key="1">
    <source>
        <dbReference type="Pfam" id="PF02129"/>
    </source>
</evidence>
<accession>A0A8S0G0T3</accession>
<dbReference type="EMBL" id="AP022360">
    <property type="protein sequence ID" value="BBU86294.1"/>
    <property type="molecule type" value="Genomic_DNA"/>
</dbReference>
<proteinExistence type="predicted"/>
<dbReference type="InterPro" id="IPR051411">
    <property type="entry name" value="Polyketide_trans_af380"/>
</dbReference>
<evidence type="ECO:0000313" key="3">
    <source>
        <dbReference type="Proteomes" id="UP000467488"/>
    </source>
</evidence>
<dbReference type="Pfam" id="PF02129">
    <property type="entry name" value="Peptidase_S15"/>
    <property type="match status" value="1"/>
</dbReference>
<dbReference type="GO" id="GO:0016787">
    <property type="term" value="F:hydrolase activity"/>
    <property type="evidence" value="ECO:0007669"/>
    <property type="project" value="InterPro"/>
</dbReference>
<dbReference type="InterPro" id="IPR029058">
    <property type="entry name" value="AB_hydrolase_fold"/>
</dbReference>
<sequence length="105" mass="11504">MKTVSIKHTYWDIAADIYFPDDFNSEKKYPAIISAHPIGSCKEQTSGSVYGAALAKAGFIVIAFNASFQGSSGGEPRYLEDPTMRVKDFSIVVDYLTTLPYHTGS</sequence>
<name>A0A8S0G0T3_ECOLX</name>
<dbReference type="SUPFAM" id="SSF53474">
    <property type="entry name" value="alpha/beta-Hydrolases"/>
    <property type="match status" value="1"/>
</dbReference>
<evidence type="ECO:0000313" key="2">
    <source>
        <dbReference type="EMBL" id="BBU86294.1"/>
    </source>
</evidence>
<dbReference type="InterPro" id="IPR000383">
    <property type="entry name" value="Xaa-Pro-like_dom"/>
</dbReference>
<dbReference type="Gene3D" id="3.40.50.1820">
    <property type="entry name" value="alpha/beta hydrolase"/>
    <property type="match status" value="1"/>
</dbReference>